<comment type="cofactor">
    <cofactor evidence="1">
        <name>Mn(2+)</name>
        <dbReference type="ChEBI" id="CHEBI:29035"/>
    </cofactor>
</comment>
<name>A0A2T9Z370_9FUNG</name>
<evidence type="ECO:0000313" key="13">
    <source>
        <dbReference type="EMBL" id="PVU99021.1"/>
    </source>
</evidence>
<dbReference type="PANTHER" id="PTHR12271:SF40">
    <property type="entry name" value="POLY(A) RNA POLYMERASE GLD2"/>
    <property type="match status" value="1"/>
</dbReference>
<accession>A0A2T9Z370</accession>
<sequence>MRFIRTKDLIKQIGIFHKHGSGPHEKIPLGIKSQDVLMRYEHEFGPKKNLKYDSNLDPLKNKKENIETRTLKLDWEGELVNRDWKRYNFTFKEMTDGLKAAFNKAIEEHPEKIFIDEDLYNINDKIFAVKDLALRALTYTTPRSLPKRKKVTLTQKKIYIPLALLGDYFRQVNPEFNKIGLKLSDIINQTREETGFSTLDVMFFTVRDFSTYHTYVSNENWDPKPKDNETVIKQNSGEKVDIKNSAILTELSRITENDVSLADQNQPDTIGTLNRDINKMVEESAVFAETQVNLSDIKAKIIKATKTIYLHLVDEPKCVVYGSYSLGLVTKESNINISVLFRPYEKSKHILDKKNFLSLFMKQLRHLKLVGNTQYSKTPLARLKHQWLGKIISIDVSSNNYEDISKTNLVRSYMIADPRVRPLLLMVKIWANNRELVDTGKLINTWGYTLLMLAYLVEKKVVPNLQSICCLSSSQKPSLESTDSEHTSLDISKNEGEKFHKDKGSNENKSHISNKKETGARLMKIPDQIISRGSIDKIVTERLLEIVSERYHKDPTVYDDDYIDRKLFARNEEGDQLPIKKFLVSTCTNCKKQIFARDKKQKAWYFYHAQEQIISENKESVGELLMGFFHYYGYEHNYLEDVVSLRLGSTKVPRTKCKHMDRSAAGKLIENPKSWKHLLRLLSIEDPMMPEINIGRNIPPWSVEGIRAEMRRAHYILESGQGLLEAIRLYRRDKEFSTEFWEQECDITLPVYRNLKKRSNK</sequence>
<proteinExistence type="inferred from homology"/>
<evidence type="ECO:0000256" key="7">
    <source>
        <dbReference type="ARBA" id="ARBA00022679"/>
    </source>
</evidence>
<comment type="caution">
    <text evidence="13">The sequence shown here is derived from an EMBL/GenBank/DDBJ whole genome shotgun (WGS) entry which is preliminary data.</text>
</comment>
<evidence type="ECO:0000313" key="14">
    <source>
        <dbReference type="Proteomes" id="UP000245699"/>
    </source>
</evidence>
<keyword evidence="6" id="KW-0963">Cytoplasm</keyword>
<dbReference type="OrthoDB" id="2274644at2759"/>
<dbReference type="Pfam" id="PF22600">
    <property type="entry name" value="MTPAP-like_central"/>
    <property type="match status" value="1"/>
</dbReference>
<evidence type="ECO:0000256" key="4">
    <source>
        <dbReference type="ARBA" id="ARBA00008593"/>
    </source>
</evidence>
<feature type="domain" description="Poly(A) RNA polymerase mitochondrial-like central palm" evidence="12">
    <location>
        <begin position="274"/>
        <end position="413"/>
    </location>
</feature>
<dbReference type="InterPro" id="IPR002058">
    <property type="entry name" value="PAP_assoc"/>
</dbReference>
<dbReference type="PANTHER" id="PTHR12271">
    <property type="entry name" value="POLY A POLYMERASE CID PAP -RELATED"/>
    <property type="match status" value="1"/>
</dbReference>
<dbReference type="STRING" id="61424.A0A2T9Z370"/>
<dbReference type="InterPro" id="IPR054708">
    <property type="entry name" value="MTPAP-like_central"/>
</dbReference>
<dbReference type="Proteomes" id="UP000245699">
    <property type="component" value="Unassembled WGS sequence"/>
</dbReference>
<evidence type="ECO:0000256" key="9">
    <source>
        <dbReference type="ARBA" id="ARBA00022842"/>
    </source>
</evidence>
<dbReference type="GO" id="GO:0046872">
    <property type="term" value="F:metal ion binding"/>
    <property type="evidence" value="ECO:0007669"/>
    <property type="project" value="UniProtKB-KW"/>
</dbReference>
<evidence type="ECO:0000256" key="2">
    <source>
        <dbReference type="ARBA" id="ARBA00001946"/>
    </source>
</evidence>
<keyword evidence="7" id="KW-0808">Transferase</keyword>
<comment type="cofactor">
    <cofactor evidence="2">
        <name>Mg(2+)</name>
        <dbReference type="ChEBI" id="CHEBI:18420"/>
    </cofactor>
</comment>
<evidence type="ECO:0000259" key="12">
    <source>
        <dbReference type="Pfam" id="PF22600"/>
    </source>
</evidence>
<gene>
    <name evidence="13" type="ORF">BB559_001076</name>
</gene>
<dbReference type="AlphaFoldDB" id="A0A2T9Z370"/>
<dbReference type="SUPFAM" id="SSF81631">
    <property type="entry name" value="PAP/OAS1 substrate-binding domain"/>
    <property type="match status" value="1"/>
</dbReference>
<evidence type="ECO:0000256" key="3">
    <source>
        <dbReference type="ARBA" id="ARBA00004496"/>
    </source>
</evidence>
<dbReference type="EC" id="2.7.7.19" evidence="5"/>
<dbReference type="Gene3D" id="1.10.1410.10">
    <property type="match status" value="1"/>
</dbReference>
<dbReference type="SUPFAM" id="SSF81301">
    <property type="entry name" value="Nucleotidyltransferase"/>
    <property type="match status" value="1"/>
</dbReference>
<dbReference type="Pfam" id="PF03828">
    <property type="entry name" value="PAP_assoc"/>
    <property type="match status" value="1"/>
</dbReference>
<feature type="domain" description="PAP-associated" evidence="11">
    <location>
        <begin position="620"/>
        <end position="690"/>
    </location>
</feature>
<feature type="compositionally biased region" description="Basic and acidic residues" evidence="10">
    <location>
        <begin position="483"/>
        <end position="514"/>
    </location>
</feature>
<evidence type="ECO:0000256" key="6">
    <source>
        <dbReference type="ARBA" id="ARBA00022490"/>
    </source>
</evidence>
<comment type="similarity">
    <text evidence="4">Belongs to the DNA polymerase type-B-like family.</text>
</comment>
<evidence type="ECO:0000256" key="8">
    <source>
        <dbReference type="ARBA" id="ARBA00022723"/>
    </source>
</evidence>
<protein>
    <recommendedName>
        <fullName evidence="5">polynucleotide adenylyltransferase</fullName>
        <ecNumber evidence="5">2.7.7.19</ecNumber>
    </recommendedName>
</protein>
<keyword evidence="8" id="KW-0479">Metal-binding</keyword>
<feature type="region of interest" description="Disordered" evidence="10">
    <location>
        <begin position="475"/>
        <end position="514"/>
    </location>
</feature>
<evidence type="ECO:0000256" key="5">
    <source>
        <dbReference type="ARBA" id="ARBA00012388"/>
    </source>
</evidence>
<dbReference type="GO" id="GO:1990817">
    <property type="term" value="F:poly(A) RNA polymerase activity"/>
    <property type="evidence" value="ECO:0007669"/>
    <property type="project" value="UniProtKB-EC"/>
</dbReference>
<dbReference type="GO" id="GO:0010605">
    <property type="term" value="P:negative regulation of macromolecule metabolic process"/>
    <property type="evidence" value="ECO:0007669"/>
    <property type="project" value="UniProtKB-ARBA"/>
</dbReference>
<reference evidence="13 14" key="1">
    <citation type="journal article" date="2018" name="MBio">
        <title>Comparative Genomics Reveals the Core Gene Toolbox for the Fungus-Insect Symbiosis.</title>
        <authorList>
            <person name="Wang Y."/>
            <person name="Stata M."/>
            <person name="Wang W."/>
            <person name="Stajich J.E."/>
            <person name="White M.M."/>
            <person name="Moncalvo J.M."/>
        </authorList>
    </citation>
    <scope>NUCLEOTIDE SEQUENCE [LARGE SCALE GENOMIC DNA]</scope>
    <source>
        <strain evidence="13 14">AUS-77-4</strain>
    </source>
</reference>
<dbReference type="InterPro" id="IPR043519">
    <property type="entry name" value="NT_sf"/>
</dbReference>
<dbReference type="EMBL" id="MBFT01000057">
    <property type="protein sequence ID" value="PVU99021.1"/>
    <property type="molecule type" value="Genomic_DNA"/>
</dbReference>
<organism evidence="13 14">
    <name type="scientific">Furculomyces boomerangus</name>
    <dbReference type="NCBI Taxonomy" id="61424"/>
    <lineage>
        <taxon>Eukaryota</taxon>
        <taxon>Fungi</taxon>
        <taxon>Fungi incertae sedis</taxon>
        <taxon>Zoopagomycota</taxon>
        <taxon>Kickxellomycotina</taxon>
        <taxon>Harpellomycetes</taxon>
        <taxon>Harpellales</taxon>
        <taxon>Harpellaceae</taxon>
        <taxon>Furculomyces</taxon>
    </lineage>
</organism>
<evidence type="ECO:0000256" key="1">
    <source>
        <dbReference type="ARBA" id="ARBA00001936"/>
    </source>
</evidence>
<keyword evidence="14" id="KW-1185">Reference proteome</keyword>
<evidence type="ECO:0000259" key="11">
    <source>
        <dbReference type="Pfam" id="PF03828"/>
    </source>
</evidence>
<keyword evidence="9" id="KW-0460">Magnesium</keyword>
<evidence type="ECO:0000256" key="10">
    <source>
        <dbReference type="SAM" id="MobiDB-lite"/>
    </source>
</evidence>
<dbReference type="GO" id="GO:0031123">
    <property type="term" value="P:RNA 3'-end processing"/>
    <property type="evidence" value="ECO:0007669"/>
    <property type="project" value="TreeGrafter"/>
</dbReference>
<comment type="subcellular location">
    <subcellularLocation>
        <location evidence="3">Cytoplasm</location>
    </subcellularLocation>
</comment>
<dbReference type="GO" id="GO:0005737">
    <property type="term" value="C:cytoplasm"/>
    <property type="evidence" value="ECO:0007669"/>
    <property type="project" value="UniProtKB-SubCell"/>
</dbReference>